<comment type="caution">
    <text evidence="2">The sequence shown here is derived from an EMBL/GenBank/DDBJ whole genome shotgun (WGS) entry which is preliminary data.</text>
</comment>
<keyword evidence="1" id="KW-0732">Signal</keyword>
<feature type="chain" id="PRO_5046675082" description="SMP-30/Gluconolactonase/LRE-like region domain-containing protein" evidence="1">
    <location>
        <begin position="24"/>
        <end position="304"/>
    </location>
</feature>
<organism evidence="2 3">
    <name type="scientific">Ponticaulis profundi</name>
    <dbReference type="NCBI Taxonomy" id="2665222"/>
    <lineage>
        <taxon>Bacteria</taxon>
        <taxon>Pseudomonadati</taxon>
        <taxon>Pseudomonadota</taxon>
        <taxon>Alphaproteobacteria</taxon>
        <taxon>Hyphomonadales</taxon>
        <taxon>Hyphomonadaceae</taxon>
        <taxon>Ponticaulis</taxon>
    </lineage>
</organism>
<proteinExistence type="predicted"/>
<name>A0ABW1S497_9PROT</name>
<sequence length="304" mass="33317">MTLLKIALFAVTCLMATFFPALMVSAQQTSGIPELGSLSNYEPPEVQMLSAETLRVYEAPEADQGVAVDETYFYPVDNAVIGKYRRDTGELVARFMTAPKGLLRHMNSCYARDAKLWCANSNYSLTPMASSVEVFDAETMTHETSWSLGLMDEGSLTWFDDWRGDRIAGFAHYSKNGGLAFKGSEFSGVVVFDADWRRKGGWMMPASVVERMAPYAASGGAIGPDGLLYLLGHDLPEMYVVARPTMGPVLIHVATIALEAEGQAFSFVPGDSREIFAIDRREGLVRQIALPELGSLPEEALPFD</sequence>
<accession>A0ABW1S497</accession>
<dbReference type="RefSeq" id="WP_377373884.1">
    <property type="nucleotide sequence ID" value="NZ_JBHSSW010000001.1"/>
</dbReference>
<evidence type="ECO:0000256" key="1">
    <source>
        <dbReference type="SAM" id="SignalP"/>
    </source>
</evidence>
<keyword evidence="3" id="KW-1185">Reference proteome</keyword>
<evidence type="ECO:0008006" key="4">
    <source>
        <dbReference type="Google" id="ProtNLM"/>
    </source>
</evidence>
<dbReference type="Proteomes" id="UP001596303">
    <property type="component" value="Unassembled WGS sequence"/>
</dbReference>
<protein>
    <recommendedName>
        <fullName evidence="4">SMP-30/Gluconolactonase/LRE-like region domain-containing protein</fullName>
    </recommendedName>
</protein>
<gene>
    <name evidence="2" type="ORF">ACFQDM_00185</name>
</gene>
<evidence type="ECO:0000313" key="3">
    <source>
        <dbReference type="Proteomes" id="UP001596303"/>
    </source>
</evidence>
<feature type="signal peptide" evidence="1">
    <location>
        <begin position="1"/>
        <end position="23"/>
    </location>
</feature>
<reference evidence="3" key="1">
    <citation type="journal article" date="2019" name="Int. J. Syst. Evol. Microbiol.">
        <title>The Global Catalogue of Microorganisms (GCM) 10K type strain sequencing project: providing services to taxonomists for standard genome sequencing and annotation.</title>
        <authorList>
            <consortium name="The Broad Institute Genomics Platform"/>
            <consortium name="The Broad Institute Genome Sequencing Center for Infectious Disease"/>
            <person name="Wu L."/>
            <person name="Ma J."/>
        </authorList>
    </citation>
    <scope>NUCLEOTIDE SEQUENCE [LARGE SCALE GENOMIC DNA]</scope>
    <source>
        <strain evidence="3">CGMCC-1.15741</strain>
    </source>
</reference>
<evidence type="ECO:0000313" key="2">
    <source>
        <dbReference type="EMBL" id="MFC6196471.1"/>
    </source>
</evidence>
<dbReference type="EMBL" id="JBHSSW010000001">
    <property type="protein sequence ID" value="MFC6196471.1"/>
    <property type="molecule type" value="Genomic_DNA"/>
</dbReference>
<dbReference type="SUPFAM" id="SSF75011">
    <property type="entry name" value="3-carboxy-cis,cis-mucoante lactonizing enzyme"/>
    <property type="match status" value="1"/>
</dbReference>